<gene>
    <name evidence="3" type="ORF">NXT3_PA00015</name>
</gene>
<dbReference type="Proteomes" id="UP000239340">
    <property type="component" value="Plasmid pSfreNXT3a"/>
</dbReference>
<evidence type="ECO:0000313" key="3">
    <source>
        <dbReference type="EMBL" id="AUX78312.1"/>
    </source>
</evidence>
<evidence type="ECO:0000256" key="1">
    <source>
        <dbReference type="SAM" id="MobiDB-lite"/>
    </source>
</evidence>
<sequence>MKSDARKPRKRGLSPSRSPGNEAAAQLPLDIDGTGTSLQWASTVCEEDRRWAPTITFQHLSPLKVTAAYESYWRFAAERQNIFFKRVKGTPQPWTRNSVLSTYKFTNAYRASDRVSQYLIRNVIYRDDLPNSNAEVFFRIILFKLFNKIETWRLLEAELRSVIYSDYNFERYCDVLGRAMQRGETIYSAAYIMPPGSSAFGYPTKHQNHLRLLEEMMKDQLPEKMEDASSMQSAFELFRGYPTIGDFLAYQFATDINYSTITNFSEMDFVIPGPGARDGLRKCFVDFGGLNEPELIRFVADKQEEEFERLGINFPSLWGRRLQLIDCQNLFCEIDKFSRVAHPEIAGRTGRTRIKQKFSQTFEPIAFFYPPKWGLNERIQAGAFPNEVSDDPIEPII</sequence>
<proteinExistence type="predicted"/>
<reference evidence="3 4" key="1">
    <citation type="submission" date="2017-10" db="EMBL/GenBank/DDBJ databases">
        <title>Analysis of the genome sequences of Rhizobium populations associated to common bean (phaseolus vulgaris).</title>
        <authorList>
            <person name="Bustos P."/>
            <person name="Santamaria R.I."/>
            <person name="Miranda-Sanchez F."/>
            <person name="Perez-Carrascal O."/>
            <person name="Juarez S."/>
            <person name="Lozano L."/>
            <person name="Martinez-Flores I."/>
            <person name="Vinuesa P."/>
            <person name="Martinez-Romero E."/>
            <person name="Cevallos M.A."/>
            <person name="Romero D."/>
            <person name="Davila G."/>
            <person name="Gonzalez V."/>
        </authorList>
    </citation>
    <scope>NUCLEOTIDE SEQUENCE [LARGE SCALE GENOMIC DNA]</scope>
    <source>
        <strain evidence="3 4">NXT3</strain>
        <plasmid evidence="4">Plasmid psfrenxt3a</plasmid>
    </source>
</reference>
<organism evidence="3 4">
    <name type="scientific">Rhizobium fredii</name>
    <name type="common">Sinorhizobium fredii</name>
    <dbReference type="NCBI Taxonomy" id="380"/>
    <lineage>
        <taxon>Bacteria</taxon>
        <taxon>Pseudomonadati</taxon>
        <taxon>Pseudomonadota</taxon>
        <taxon>Alphaproteobacteria</taxon>
        <taxon>Hyphomicrobiales</taxon>
        <taxon>Rhizobiaceae</taxon>
        <taxon>Sinorhizobium/Ensifer group</taxon>
        <taxon>Sinorhizobium</taxon>
    </lineage>
</organism>
<dbReference type="InterPro" id="IPR040684">
    <property type="entry name" value="HMUDK_hel"/>
</dbReference>
<evidence type="ECO:0000313" key="4">
    <source>
        <dbReference type="Proteomes" id="UP000239340"/>
    </source>
</evidence>
<dbReference type="EMBL" id="CP024308">
    <property type="protein sequence ID" value="AUX78312.1"/>
    <property type="molecule type" value="Genomic_DNA"/>
</dbReference>
<name>A0A2L0HAT4_RHIFR</name>
<geneLocation type="plasmid" evidence="4">
    <name>psfrenxt3a</name>
</geneLocation>
<evidence type="ECO:0000259" key="2">
    <source>
        <dbReference type="Pfam" id="PF18723"/>
    </source>
</evidence>
<feature type="domain" description="5-hmdU DNA kinase helical" evidence="2">
    <location>
        <begin position="67"/>
        <end position="346"/>
    </location>
</feature>
<accession>A0A2L0HAT4</accession>
<dbReference type="Pfam" id="PF18723">
    <property type="entry name" value="HMUDK_hel"/>
    <property type="match status" value="1"/>
</dbReference>
<keyword evidence="3" id="KW-0614">Plasmid</keyword>
<dbReference type="AlphaFoldDB" id="A0A2L0HAT4"/>
<feature type="region of interest" description="Disordered" evidence="1">
    <location>
        <begin position="1"/>
        <end position="28"/>
    </location>
</feature>
<protein>
    <recommendedName>
        <fullName evidence="2">5-hmdU DNA kinase helical domain-containing protein</fullName>
    </recommendedName>
</protein>